<evidence type="ECO:0000256" key="13">
    <source>
        <dbReference type="ARBA" id="ARBA00034494"/>
    </source>
</evidence>
<evidence type="ECO:0000256" key="2">
    <source>
        <dbReference type="ARBA" id="ARBA00004123"/>
    </source>
</evidence>
<feature type="region of interest" description="Disordered" evidence="16">
    <location>
        <begin position="2186"/>
        <end position="2286"/>
    </location>
</feature>
<keyword evidence="15" id="KW-0175">Coiled coil</keyword>
<sequence>MKIDRRKIGNRCGYDQNECMLLAKRLGECPDGEFLEELRKIKVWNYGKCELGLWADILDRLDAILEDVTTKVGAWTLKVDVPGNEHLVKDVVTVLEFTGHLIEHSIYRCLYGSWDHILALFASSNMDILLAVLGLAYNFSKRSNYFARLDPTNKSMILDRLVSIAESWGGSENNFDLASCCQPDHLPPTAGKVCFEYQPESVSPDLEPSAHKIQRTSITGPIIIEEDFRYSNMSSSEIMEELLTKHSVPSSKQMALFARVRLAVYFLDHEKRLKCIKARLQAFSTLCYTFEFDDRLLYFGLMDELVDVLQLPEGEFMEIKACALRTMTAVFNLQRVNLNLPSVFESMGMYSFHGALPTKIRRWIQGLVDGTCDASGGSVNQQYTIALLSFLYHIASFEQATVPVNAVTLGTCGILDAMLQLIAWHVPRNDCLSYVTRAVRVTDQILTTTSITRPNVIERLVDRLAYEVDLILNSQSATPDDGGDTQQSSTPLLNTQRSGLMKSMLNLLKRLCLDNDWYEAIRPAMNGNLPSILRQIYNNSVFLFSPHLALFAMETITNYIYTYPSSISYMQDRGVTCDILTALTNQPLPQSRDFLVHLPAILITLALNTRGRSALCLSGILDKYLYTLISPDYVATMKAKRVRDFLSQITYNLSSNSGQVISTSLTASQMSNSIHDLLRSHSELRPFVFNCIIKCITEIVDMGHSCQASLIPPSHSPESAMSCAGTLPLAATSSASSSLPRISHRRNITSAAVIDSSTGPGSTGTPRGLEDEDDEDEEHLMFSGSDGGGSDADGDVDGGAREQPRPHPPEIASTAPLPSTSQGSAEFAVADRRRDCVLYLSDYILNVCKFFERLMPSMVHVTDGSCRHFLNKRGVHVLCDLITMPGLPYDFPVSPACAALCKIFELFGSYACIQDTVRPILETTETWIKKTNALWSEYASRQKQTPTSILQEEYSAGRVELLHGLVCISSLLCVLVQITNHIKPDFRDAFSAVWVEQDILQDLGKLYLNVLWEATLLLHSITVEVEAEEEVCPTTGAGDTTSEGPSAVGPSTSSASPASGRGFMPPFVETLGIYRILKPYRGVTSAAQVGNLLEAQKVVHHIIYVTSYFINSVNELCTTLTRFCVSAPHQSRRLIVNFSSTLHDTVPLSTKLTILSRVASVAIDALLWEPPSLQLIETLPPKLLHALRYSAFRLSHILLFDASTKTPQVLMLKAFCMLRGLGYLFGICTKFVANASSEMSAVDTFGIVVEEWLACADRLSNASALKVEAQRLPEADLAGFDVDKYTGYLNRLMLEPLSLVCRLGLVNHLSKRGVDHLLSLIINVAPFIFTEEIASNPPSAASTEAPSPTIQLVPETHAKALEAMGFTLADFQAAFGDAIPEIVYLLVIKRPNLDSWVPISAEKTQERIGLLKERLFDTCYQIAKHYKTDEVLHQISELILSSKQEAHCIESLVASATISCCQGAASTSHHQTPPDAEVSLHIVALLFTRCRFLCAQVAHRHRLPAVLCDLVCGRLWKPVSQQLLMLATLILDQYERTAAAIRLRKKAVDLYADSHNWAWFDDRAVLWHPQVSEFFRPVDVAFHNGATRALCDVDRRRYQIDFPTMTQINLEGMNRRPIMLMPNLPSFNLTPDEVCCHSQDPSDYERSIQAATCPEGLSNASRKALCLAMLVHMESGGISPGCANSLLRLLLRLSASSFDDAETLMRADALRILFDFPHPLEFSPQYFAFVGHILRQLFDDSATLTSTLRQIIARFTEGQVPFLYPGCRDLFYILTLAVPLVAKNEDITMELLKEILVLVVDEESLKDGIPPKSFIVSPPPPDESKHCEVTEPTERQKEIIAFLIHRVVRSAPQGAESVREPERITVKPGSTSAAGDGSSSNRPEATGVFEGSSGPPAPLVRLSKLDYLRYLVDLSMVSRAVTEFISKFTLSADDGGGTFVAYLFTNEFRDPNTTHLTVLLLETLVFASSPSVQSLIISEFKASLKALVWASDSICAGPDSVEGGLSRNQRIIAYMRFLDCLLVLPSQILTHIIKQIYKRQIPCDVAKLLAIVHCNVANTSQTLTALVRGLEYLAWFDRQINKRLALAEQSMRASTSVAENHVSVVTTVADAMMHTATETTQPIASSLAPTIVGLSEAATSVHHQTRPPPTPVRQHLTEEGDTWALAEDASEIEDTTVEDSNALLILDDGEDGRGGGGGGGGGSAGEDDTDDGRHGRRIGGSYGDEEDSYHDEDDDDDNEEDDDEQDEDQEEDEDEDDGEEGVEAEEEGMIDDADEDEAEEEGDEFTRSLADDRAAVVSPLGAVPSQNENTNLIATLVNDVLSISHNPRNPATSGGGGLGLNVPQPRRRIDGDIVLHFATVGGAGRGGRPLDEATNWGSSNMLPPDHRVVDLGGGTSGSGGRFELLGSSNPHTYTNDALITSVHAMRQQSLTLPPQHPIFQIPTDSEHTTTTTLRSVGGGGGGGIGGAPANRTGRFFSTVNNESGARGGGLSASRDSISSAILTLFPPSNRTNTSVSASGGFMRIGSQPSTPILVRTNLSSGPQPAFLSAAQSALIGSPPPLHYNAFGYDGSAFLRSSRRRAPVPVVSTQQSSQVIEQSELEADTMVWDMLTSLSEFQGAAITEAFTNVPNAIRESPSPSGLFTTLNNFRRLIDLARMLHGQEIADMLLITRHLVGANVVRRRNEDFMMRLSEYHRRRQQEEMEARELAKKEAEMARNAEGLVPMTLGDSGQNLDAQPRRHPGSTLTIRLTESDESHDGAAEPTPVFPTLMSSPNSPPSSTEQEHPAEPAPSSAEAPSAAPQPAPPIRVPVTDEETVASMIAEGMDPSFLDALPEEMRRELMTEHQRTLQLRSQLSSLQASVAEHVNAEFLASLPPNIQEEVLAQVRLEAAAENPSSSEIGASTSHAGDATGATAQGSGTPADNAAFLTSLPPSLRREVLADMEDSQIDLLSPDLQAEARSLRRENPQLQNVHHHHHQQHQEFTRAVPGRILPAFFRSRFDAGNSRWDSYFSRVFNAPPSSTSGGNLFGNLSPAALSNFQAFFTSLGFRNRPLLDHEGLAYIITVIITSSASPPLRNQIIPVLKRVLRNLCFYYPTRIWIISTIISLLKNLSEAPLPPSASSSVASTGPANANSIFGAGFEAALGSWVRIFHPRGNGGFVIHPQAANMVCLALLDVMADLTRASSAQFFPSLQASTSGSTEGSELETDFWEIVNRLNRGGGGGGTTSPRKSLSRGGSSSPARSRASAKHSQKFAVEDNAMDDPTCTYRARNRAVSTAPTTPANEAGPTHTIDYFSHLIGLLCHPVVASRPLLQERLLCILVCVVQDYFETHHPQHMIPQRSHTDGLPASRLTAITADPVIPPSGSGGEGATEETPSLVPSSSTSSSQPDLILPLDPAVTECLCDLVVSRKSTDQARGFATWLVILMSRSNTSTKDRISRLLSNAASELAQTISAQLLAVMEEVRNLPPLVRRPSVCAASHLHHSSSMTRLPDRFGEVGSSVFIGQSASSSLVPPPTDGDGELELMTLQPFATSRSEQSRLCRILRLMLHLTVSPEAAMQSIQGLSVLWGRLSETMQCLQDSGDLNGVQLLQPSVESLCLTHATNSPTAIVVRQPPPALRRLARMPVGPGMNSLSSLIHDLMLSEDSAVDLFSAIAGPPANLAASADHLAPLSPDPPIDLTRPMSPPVSAQEASEKPPNETSFISPISWFAEKHRIGLNHILRNYSGNLSESAFTVFLTHPKALDFDVKRRFFRQRFQSINARNGVSRHDDEPVVVSRERIFEDSYSRLHRKSPAEWKRKFVIRFQNEEGQDAGGLLREWYLLMSREIFNPNYCLFRVSPSDRVTYTINPASFINSNHLSYFKFVGRFIAKAIYDSKLLECYFTRSFYKHILGKRVRFTDLESEDYDFFKGLEYLLQHDVSELGYEITFSTEINEFGKNETRDLIENGRNIVVTEANKHEYVRLVCQERMTGAIRQQLNSFLEGFYEIIPKNMITIFNEQELELLISGLPSIDIDDLRANTTYSKYQPTSPQVEWFWQALESFDQEDRARFLQFLTGTSRVPLGGFANLEGMHGPTKFQISRAAVSSTNHLPSAHTCFNTLELPPYESYEQLRQRLLTAIRECCEGYGMA</sequence>
<dbReference type="InterPro" id="IPR010314">
    <property type="entry name" value="E3_Ub_ligase_DUF913"/>
</dbReference>
<dbReference type="GO" id="GO:0000209">
    <property type="term" value="P:protein polyubiquitination"/>
    <property type="evidence" value="ECO:0007669"/>
    <property type="project" value="TreeGrafter"/>
</dbReference>
<comment type="subcellular location">
    <subcellularLocation>
        <location evidence="2">Nucleus</location>
    </subcellularLocation>
</comment>
<feature type="region of interest" description="Disordered" evidence="16">
    <location>
        <begin position="1032"/>
        <end position="1061"/>
    </location>
</feature>
<name>A0A5K3F3P8_MESCO</name>
<dbReference type="InterPro" id="IPR035983">
    <property type="entry name" value="Hect_E3_ubiquitin_ligase"/>
</dbReference>
<feature type="compositionally biased region" description="Low complexity" evidence="16">
    <location>
        <begin position="3371"/>
        <end position="3385"/>
    </location>
</feature>
<dbReference type="SUPFAM" id="SSF48371">
    <property type="entry name" value="ARM repeat"/>
    <property type="match status" value="1"/>
</dbReference>
<feature type="compositionally biased region" description="Acidic residues" evidence="16">
    <location>
        <begin position="2223"/>
        <end position="2283"/>
    </location>
</feature>
<dbReference type="PANTHER" id="PTHR11254">
    <property type="entry name" value="HECT DOMAIN UBIQUITIN-PROTEIN LIGASE"/>
    <property type="match status" value="1"/>
</dbReference>
<feature type="compositionally biased region" description="Gly residues" evidence="16">
    <location>
        <begin position="2194"/>
        <end position="2204"/>
    </location>
</feature>
<dbReference type="SUPFAM" id="SSF56204">
    <property type="entry name" value="Hect, E3 ligase catalytic domain"/>
    <property type="match status" value="1"/>
</dbReference>
<feature type="active site" description="Glycyl thioester intermediate" evidence="14">
    <location>
        <position position="4095"/>
    </location>
</feature>
<evidence type="ECO:0000256" key="3">
    <source>
        <dbReference type="ARBA" id="ARBA00004906"/>
    </source>
</evidence>
<dbReference type="CDD" id="cd00078">
    <property type="entry name" value="HECTc"/>
    <property type="match status" value="1"/>
</dbReference>
<dbReference type="GO" id="GO:0005634">
    <property type="term" value="C:nucleus"/>
    <property type="evidence" value="ECO:0007669"/>
    <property type="project" value="UniProtKB-SubCell"/>
</dbReference>
<dbReference type="PROSITE" id="PS50237">
    <property type="entry name" value="HECT"/>
    <property type="match status" value="1"/>
</dbReference>
<evidence type="ECO:0000256" key="17">
    <source>
        <dbReference type="SAM" id="Phobius"/>
    </source>
</evidence>
<evidence type="ECO:0000256" key="12">
    <source>
        <dbReference type="ARBA" id="ARBA00023242"/>
    </source>
</evidence>
<organism evidence="20">
    <name type="scientific">Mesocestoides corti</name>
    <name type="common">Flatworm</name>
    <dbReference type="NCBI Taxonomy" id="53468"/>
    <lineage>
        <taxon>Eukaryota</taxon>
        <taxon>Metazoa</taxon>
        <taxon>Spiralia</taxon>
        <taxon>Lophotrochozoa</taxon>
        <taxon>Platyhelminthes</taxon>
        <taxon>Cestoda</taxon>
        <taxon>Eucestoda</taxon>
        <taxon>Cyclophyllidea</taxon>
        <taxon>Mesocestoididae</taxon>
        <taxon>Mesocestoides</taxon>
    </lineage>
</organism>
<dbReference type="Pfam" id="PF06025">
    <property type="entry name" value="DUF913"/>
    <property type="match status" value="1"/>
</dbReference>
<dbReference type="Gene3D" id="3.90.1750.10">
    <property type="entry name" value="Hect, E3 ligase catalytic domains"/>
    <property type="match status" value="1"/>
</dbReference>
<evidence type="ECO:0000256" key="11">
    <source>
        <dbReference type="ARBA" id="ARBA00023204"/>
    </source>
</evidence>
<dbReference type="Pfam" id="PF06012">
    <property type="entry name" value="DUF908"/>
    <property type="match status" value="1"/>
</dbReference>
<feature type="domain" description="WWE" evidence="19">
    <location>
        <begin position="1542"/>
        <end position="1620"/>
    </location>
</feature>
<dbReference type="InterPro" id="IPR016024">
    <property type="entry name" value="ARM-type_fold"/>
</dbReference>
<evidence type="ECO:0000256" key="9">
    <source>
        <dbReference type="ARBA" id="ARBA00022786"/>
    </source>
</evidence>
<evidence type="ECO:0000256" key="1">
    <source>
        <dbReference type="ARBA" id="ARBA00000885"/>
    </source>
</evidence>
<keyword evidence="9 14" id="KW-0833">Ubl conjugation pathway</keyword>
<evidence type="ECO:0000313" key="20">
    <source>
        <dbReference type="WBParaSite" id="MCU_004638-RA"/>
    </source>
</evidence>
<feature type="region of interest" description="Disordered" evidence="16">
    <location>
        <begin position="3355"/>
        <end position="3387"/>
    </location>
</feature>
<feature type="region of interest" description="Disordered" evidence="16">
    <location>
        <begin position="3664"/>
        <end position="3698"/>
    </location>
</feature>
<evidence type="ECO:0000259" key="18">
    <source>
        <dbReference type="PROSITE" id="PS50237"/>
    </source>
</evidence>
<feature type="region of interest" description="Disordered" evidence="16">
    <location>
        <begin position="1853"/>
        <end position="1893"/>
    </location>
</feature>
<keyword evidence="12" id="KW-0539">Nucleus</keyword>
<keyword evidence="6" id="KW-0597">Phosphoprotein</keyword>
<comment type="pathway">
    <text evidence="3">Protein modification; protein ubiquitination.</text>
</comment>
<dbReference type="WBParaSite" id="MCU_004638-RA">
    <property type="protein sequence ID" value="MCU_004638-RA"/>
    <property type="gene ID" value="MCU_004638"/>
</dbReference>
<protein>
    <recommendedName>
        <fullName evidence="4">HECT-type E3 ubiquitin transferase</fullName>
        <ecNumber evidence="4">2.3.2.26</ecNumber>
    </recommendedName>
</protein>
<evidence type="ECO:0000256" key="8">
    <source>
        <dbReference type="ARBA" id="ARBA00022763"/>
    </source>
</evidence>
<comment type="similarity">
    <text evidence="13">Belongs to the UPL family. TOM1/PTR1 subfamily.</text>
</comment>
<dbReference type="GO" id="GO:0051028">
    <property type="term" value="P:mRNA transport"/>
    <property type="evidence" value="ECO:0007669"/>
    <property type="project" value="UniProtKB-KW"/>
</dbReference>
<dbReference type="Gene3D" id="3.30.2160.10">
    <property type="entry name" value="Hect, E3 ligase catalytic domain"/>
    <property type="match status" value="1"/>
</dbReference>
<comment type="catalytic activity">
    <reaction evidence="1">
        <text>S-ubiquitinyl-[E2 ubiquitin-conjugating enzyme]-L-cysteine + [acceptor protein]-L-lysine = [E2 ubiquitin-conjugating enzyme]-L-cysteine + N(6)-ubiquitinyl-[acceptor protein]-L-lysine.</text>
        <dbReference type="EC" id="2.3.2.26"/>
    </reaction>
</comment>
<dbReference type="EC" id="2.3.2.26" evidence="4"/>
<dbReference type="InterPro" id="IPR050409">
    <property type="entry name" value="E3_ubiq-protein_ligase"/>
</dbReference>
<dbReference type="UniPathway" id="UPA00143"/>
<dbReference type="GO" id="GO:0005737">
    <property type="term" value="C:cytoplasm"/>
    <property type="evidence" value="ECO:0007669"/>
    <property type="project" value="TreeGrafter"/>
</dbReference>
<keyword evidence="17" id="KW-0472">Membrane</keyword>
<keyword evidence="11" id="KW-0234">DNA repair</keyword>
<evidence type="ECO:0000256" key="15">
    <source>
        <dbReference type="SAM" id="Coils"/>
    </source>
</evidence>
<evidence type="ECO:0000256" key="10">
    <source>
        <dbReference type="ARBA" id="ARBA00022816"/>
    </source>
</evidence>
<dbReference type="PROSITE" id="PS50918">
    <property type="entry name" value="WWE"/>
    <property type="match status" value="1"/>
</dbReference>
<feature type="region of interest" description="Disordered" evidence="16">
    <location>
        <begin position="2749"/>
        <end position="2808"/>
    </location>
</feature>
<keyword evidence="8" id="KW-0227">DNA damage</keyword>
<evidence type="ECO:0000259" key="19">
    <source>
        <dbReference type="PROSITE" id="PS50918"/>
    </source>
</evidence>
<dbReference type="InterPro" id="IPR037197">
    <property type="entry name" value="WWE_dom_sf"/>
</dbReference>
<feature type="compositionally biased region" description="Basic and acidic residues" evidence="16">
    <location>
        <begin position="798"/>
        <end position="808"/>
    </location>
</feature>
<dbReference type="GO" id="GO:0006511">
    <property type="term" value="P:ubiquitin-dependent protein catabolic process"/>
    <property type="evidence" value="ECO:0007669"/>
    <property type="project" value="TreeGrafter"/>
</dbReference>
<dbReference type="FunFam" id="3.30.2160.10:FF:000001">
    <property type="entry name" value="E3 ubiquitin-protein ligase NEDD4-like"/>
    <property type="match status" value="1"/>
</dbReference>
<evidence type="ECO:0000256" key="4">
    <source>
        <dbReference type="ARBA" id="ARBA00012485"/>
    </source>
</evidence>
<feature type="compositionally biased region" description="Basic and acidic residues" evidence="16">
    <location>
        <begin position="2750"/>
        <end position="2759"/>
    </location>
</feature>
<feature type="transmembrane region" description="Helical" evidence="17">
    <location>
        <begin position="117"/>
        <end position="139"/>
    </location>
</feature>
<keyword evidence="17" id="KW-0812">Transmembrane</keyword>
<evidence type="ECO:0000256" key="5">
    <source>
        <dbReference type="ARBA" id="ARBA00022448"/>
    </source>
</evidence>
<keyword evidence="10" id="KW-0509">mRNA transport</keyword>
<feature type="region of interest" description="Disordered" evidence="16">
    <location>
        <begin position="3215"/>
        <end position="3254"/>
    </location>
</feature>
<dbReference type="InterPro" id="IPR010309">
    <property type="entry name" value="E3_Ub_ligase_DUF908"/>
</dbReference>
<dbReference type="PANTHER" id="PTHR11254:SF67">
    <property type="entry name" value="E3 UBIQUITIN-PROTEIN LIGASE HUWE1"/>
    <property type="match status" value="1"/>
</dbReference>
<dbReference type="FunFam" id="3.30.2410.10:FF:000004">
    <property type="entry name" value="E3 ubiquitin-protein ligase HUWE1, variant"/>
    <property type="match status" value="1"/>
</dbReference>
<evidence type="ECO:0000256" key="7">
    <source>
        <dbReference type="ARBA" id="ARBA00022679"/>
    </source>
</evidence>
<feature type="domain" description="HECT" evidence="18">
    <location>
        <begin position="3791"/>
        <end position="4128"/>
    </location>
</feature>
<dbReference type="Pfam" id="PF14377">
    <property type="entry name" value="UBM"/>
    <property type="match status" value="3"/>
</dbReference>
<dbReference type="InterPro" id="IPR004170">
    <property type="entry name" value="WWE_dom"/>
</dbReference>
<feature type="region of interest" description="Disordered" evidence="16">
    <location>
        <begin position="750"/>
        <end position="823"/>
    </location>
</feature>
<feature type="compositionally biased region" description="Polar residues" evidence="16">
    <location>
        <begin position="2893"/>
        <end position="2905"/>
    </location>
</feature>
<feature type="region of interest" description="Disordered" evidence="16">
    <location>
        <begin position="2455"/>
        <end position="2492"/>
    </location>
</feature>
<proteinExistence type="inferred from homology"/>
<keyword evidence="7" id="KW-0808">Transferase</keyword>
<dbReference type="Gene3D" id="3.30.2410.10">
    <property type="entry name" value="Hect, E3 ligase catalytic domain"/>
    <property type="match status" value="1"/>
</dbReference>
<feature type="compositionally biased region" description="Polar residues" evidence="16">
    <location>
        <begin position="2769"/>
        <end position="2780"/>
    </location>
</feature>
<dbReference type="InterPro" id="IPR000569">
    <property type="entry name" value="HECT_dom"/>
</dbReference>
<feature type="compositionally biased region" description="Low complexity" evidence="16">
    <location>
        <begin position="1869"/>
        <end position="1880"/>
    </location>
</feature>
<feature type="compositionally biased region" description="Gly residues" evidence="16">
    <location>
        <begin position="2456"/>
        <end position="2466"/>
    </location>
</feature>
<keyword evidence="5" id="KW-0813">Transport</keyword>
<dbReference type="InterPro" id="IPR025527">
    <property type="entry name" value="HUWE1/Rev1_UBM"/>
</dbReference>
<reference evidence="20" key="1">
    <citation type="submission" date="2019-11" db="UniProtKB">
        <authorList>
            <consortium name="WormBaseParasite"/>
        </authorList>
    </citation>
    <scope>IDENTIFICATION</scope>
</reference>
<feature type="compositionally biased region" description="Low complexity" evidence="16">
    <location>
        <begin position="1044"/>
        <end position="1060"/>
    </location>
</feature>
<keyword evidence="17" id="KW-1133">Transmembrane helix</keyword>
<dbReference type="GO" id="GO:0006281">
    <property type="term" value="P:DNA repair"/>
    <property type="evidence" value="ECO:0007669"/>
    <property type="project" value="UniProtKB-KW"/>
</dbReference>
<evidence type="ECO:0000256" key="14">
    <source>
        <dbReference type="PROSITE-ProRule" id="PRU00104"/>
    </source>
</evidence>
<feature type="compositionally biased region" description="Low complexity" evidence="16">
    <location>
        <begin position="3226"/>
        <end position="3243"/>
    </location>
</feature>
<dbReference type="SMART" id="SM00119">
    <property type="entry name" value="HECTc"/>
    <property type="match status" value="1"/>
</dbReference>
<evidence type="ECO:0000256" key="16">
    <source>
        <dbReference type="SAM" id="MobiDB-lite"/>
    </source>
</evidence>
<evidence type="ECO:0000256" key="6">
    <source>
        <dbReference type="ARBA" id="ARBA00022553"/>
    </source>
</evidence>
<dbReference type="Pfam" id="PF00632">
    <property type="entry name" value="HECT"/>
    <property type="match status" value="1"/>
</dbReference>
<dbReference type="SUPFAM" id="SSF117839">
    <property type="entry name" value="WWE domain"/>
    <property type="match status" value="1"/>
</dbReference>
<accession>A0A5K3F3P8</accession>
<feature type="compositionally biased region" description="Low complexity" evidence="16">
    <location>
        <begin position="756"/>
        <end position="766"/>
    </location>
</feature>
<dbReference type="GO" id="GO:0061630">
    <property type="term" value="F:ubiquitin protein ligase activity"/>
    <property type="evidence" value="ECO:0007669"/>
    <property type="project" value="UniProtKB-EC"/>
</dbReference>
<feature type="compositionally biased region" description="Low complexity" evidence="16">
    <location>
        <begin position="2789"/>
        <end position="2798"/>
    </location>
</feature>
<feature type="region of interest" description="Disordered" evidence="16">
    <location>
        <begin position="2893"/>
        <end position="2926"/>
    </location>
</feature>
<dbReference type="FunFam" id="3.90.1750.10:FF:000003">
    <property type="entry name" value="E3 ubiquitin-protein ligase UPL1"/>
    <property type="match status" value="1"/>
</dbReference>
<feature type="coiled-coil region" evidence="15">
    <location>
        <begin position="2690"/>
        <end position="2717"/>
    </location>
</feature>